<evidence type="ECO:0000313" key="2">
    <source>
        <dbReference type="Proteomes" id="UP000614216"/>
    </source>
</evidence>
<keyword evidence="2" id="KW-1185">Reference proteome</keyword>
<protein>
    <submittedName>
        <fullName evidence="1">Uncharacterized protein</fullName>
    </submittedName>
</protein>
<reference evidence="1" key="1">
    <citation type="submission" date="2021-01" db="EMBL/GenBank/DDBJ databases">
        <title>Fulvivirga kasyanovii gen. nov., sp nov., a novel member of the phylum Bacteroidetes isolated from seawater in a mussel farm.</title>
        <authorList>
            <person name="Zhao L.-H."/>
            <person name="Wang Z.-J."/>
        </authorList>
    </citation>
    <scope>NUCLEOTIDE SEQUENCE</scope>
    <source>
        <strain evidence="1">29W222</strain>
    </source>
</reference>
<organism evidence="1 2">
    <name type="scientific">Fulvivirga marina</name>
    <dbReference type="NCBI Taxonomy" id="2494733"/>
    <lineage>
        <taxon>Bacteria</taxon>
        <taxon>Pseudomonadati</taxon>
        <taxon>Bacteroidota</taxon>
        <taxon>Cytophagia</taxon>
        <taxon>Cytophagales</taxon>
        <taxon>Fulvivirgaceae</taxon>
        <taxon>Fulvivirga</taxon>
    </lineage>
</organism>
<dbReference type="EMBL" id="JAEUGD010000066">
    <property type="protein sequence ID" value="MBL6448969.1"/>
    <property type="molecule type" value="Genomic_DNA"/>
</dbReference>
<accession>A0A937KDY8</accession>
<gene>
    <name evidence="1" type="ORF">JMN32_21845</name>
</gene>
<dbReference type="RefSeq" id="WP_202858505.1">
    <property type="nucleotide sequence ID" value="NZ_JAEUGD010000066.1"/>
</dbReference>
<dbReference type="AlphaFoldDB" id="A0A937KDY8"/>
<dbReference type="Proteomes" id="UP000614216">
    <property type="component" value="Unassembled WGS sequence"/>
</dbReference>
<comment type="caution">
    <text evidence="1">The sequence shown here is derived from an EMBL/GenBank/DDBJ whole genome shotgun (WGS) entry which is preliminary data.</text>
</comment>
<sequence length="214" mass="24756">MKPETKLDLLQEVHKYYPIGCPLLNHEYPGYKLLLGILENKVNNLITSIEDDTWVSLISELQSNGKFEVYDDSYLQFPNLVARIELSKTEAEVSITRTLRLTLSLLTNYYTAFIEEKGTFNRFNNEPGVAPVKLLWYGQQNMSDNERQWLADVKGKVSDHYPDYLFVNHDALLNTNIYGGLPHGEDPEDLKSYYSLYSYLFDYIHAPQGFEVIP</sequence>
<evidence type="ECO:0000313" key="1">
    <source>
        <dbReference type="EMBL" id="MBL6448969.1"/>
    </source>
</evidence>
<name>A0A937KDY8_9BACT</name>
<proteinExistence type="predicted"/>